<dbReference type="GO" id="GO:0004865">
    <property type="term" value="F:protein serine/threonine phosphatase inhibitor activity"/>
    <property type="evidence" value="ECO:0007669"/>
    <property type="project" value="InterPro"/>
</dbReference>
<feature type="region of interest" description="Disordered" evidence="2">
    <location>
        <begin position="1"/>
        <end position="95"/>
    </location>
</feature>
<feature type="compositionally biased region" description="Low complexity" evidence="2">
    <location>
        <begin position="165"/>
        <end position="174"/>
    </location>
</feature>
<dbReference type="RefSeq" id="XP_032828028.1">
    <property type="nucleotide sequence ID" value="XM_032972137.1"/>
</dbReference>
<evidence type="ECO:0000256" key="1">
    <source>
        <dbReference type="ARBA" id="ARBA00006725"/>
    </source>
</evidence>
<dbReference type="KEGG" id="pmrn:116952612"/>
<comment type="similarity">
    <text evidence="1">Belongs to the FAM122 family.</text>
</comment>
<proteinExistence type="inferred from homology"/>
<dbReference type="PANTHER" id="PTHR22227">
    <property type="entry name" value="FAMILY WITH SEQUENCE SIMILARITY 122B ISOFORM X1"/>
    <property type="match status" value="1"/>
</dbReference>
<feature type="region of interest" description="Disordered" evidence="2">
    <location>
        <begin position="230"/>
        <end position="296"/>
    </location>
</feature>
<dbReference type="InterPro" id="IPR026716">
    <property type="entry name" value="PBIR1/2/3"/>
</dbReference>
<accession>A0AAJ7U1D0</accession>
<evidence type="ECO:0000256" key="2">
    <source>
        <dbReference type="SAM" id="MobiDB-lite"/>
    </source>
</evidence>
<organism evidence="3 4">
    <name type="scientific">Petromyzon marinus</name>
    <name type="common">Sea lamprey</name>
    <dbReference type="NCBI Taxonomy" id="7757"/>
    <lineage>
        <taxon>Eukaryota</taxon>
        <taxon>Metazoa</taxon>
        <taxon>Chordata</taxon>
        <taxon>Craniata</taxon>
        <taxon>Vertebrata</taxon>
        <taxon>Cyclostomata</taxon>
        <taxon>Hyperoartia</taxon>
        <taxon>Petromyzontiformes</taxon>
        <taxon>Petromyzontidae</taxon>
        <taxon>Petromyzon</taxon>
    </lineage>
</organism>
<keyword evidence="3" id="KW-1185">Reference proteome</keyword>
<name>A0AAJ7U1D0_PETMA</name>
<protein>
    <submittedName>
        <fullName evidence="4">Protein FAM122A-like isoform X1</fullName>
    </submittedName>
</protein>
<evidence type="ECO:0000313" key="4">
    <source>
        <dbReference type="RefSeq" id="XP_032828028.1"/>
    </source>
</evidence>
<sequence>MSRPGEMEVEAVESPGDAGDPDLGDGAALRRYNSAPMINNIGREGSPLSLASDGKSRRNSGGFLSRQGTATPPSPGRVMSSRVNQIKQEEGADLINRETAHERETRAALHISQSCEDLSLSEALPELEKTITQRRSDFFPLSPSPSPTRGIGKQLYSPSLQAPVSPSRAPSPRRFTTKRSASPISHIRPSTLGSLKRKADFEVDHTSKRLFLGTGDLEFNFTSSMLNQSLSPCSSSDCRPSPATSPHVDTPSPAPSPAHAPLSLAALSPDTDPGRSPSPAHTTLSLAGSAFTPVSR</sequence>
<feature type="compositionally biased region" description="Polar residues" evidence="2">
    <location>
        <begin position="279"/>
        <end position="296"/>
    </location>
</feature>
<feature type="compositionally biased region" description="Low complexity" evidence="2">
    <location>
        <begin position="259"/>
        <end position="269"/>
    </location>
</feature>
<dbReference type="GeneID" id="116952612"/>
<feature type="region of interest" description="Disordered" evidence="2">
    <location>
        <begin position="135"/>
        <end position="198"/>
    </location>
</feature>
<gene>
    <name evidence="4" type="primary">LOC116952612</name>
</gene>
<dbReference type="PANTHER" id="PTHR22227:SF6">
    <property type="entry name" value="FAMILY WITH SEQUENCE SIMILARITY 122B ISOFORM X1"/>
    <property type="match status" value="1"/>
</dbReference>
<dbReference type="Proteomes" id="UP001318040">
    <property type="component" value="Chromosome 47"/>
</dbReference>
<feature type="compositionally biased region" description="Low complexity" evidence="2">
    <location>
        <begin position="230"/>
        <end position="242"/>
    </location>
</feature>
<evidence type="ECO:0000313" key="3">
    <source>
        <dbReference type="Proteomes" id="UP001318040"/>
    </source>
</evidence>
<dbReference type="AlphaFoldDB" id="A0AAJ7U1D0"/>
<reference evidence="4" key="1">
    <citation type="submission" date="2025-08" db="UniProtKB">
        <authorList>
            <consortium name="RefSeq"/>
        </authorList>
    </citation>
    <scope>IDENTIFICATION</scope>
    <source>
        <tissue evidence="4">Sperm</tissue>
    </source>
</reference>